<dbReference type="SUPFAM" id="SSF56801">
    <property type="entry name" value="Acetyl-CoA synthetase-like"/>
    <property type="match status" value="1"/>
</dbReference>
<organism evidence="5 6">
    <name type="scientific">Rhipicephalus sanguineus</name>
    <name type="common">Brown dog tick</name>
    <name type="synonym">Ixodes sanguineus</name>
    <dbReference type="NCBI Taxonomy" id="34632"/>
    <lineage>
        <taxon>Eukaryota</taxon>
        <taxon>Metazoa</taxon>
        <taxon>Ecdysozoa</taxon>
        <taxon>Arthropoda</taxon>
        <taxon>Chelicerata</taxon>
        <taxon>Arachnida</taxon>
        <taxon>Acari</taxon>
        <taxon>Parasitiformes</taxon>
        <taxon>Ixodida</taxon>
        <taxon>Ixodoidea</taxon>
        <taxon>Ixodidae</taxon>
        <taxon>Rhipicephalinae</taxon>
        <taxon>Rhipicephalus</taxon>
        <taxon>Rhipicephalus</taxon>
    </lineage>
</organism>
<dbReference type="Gene3D" id="3.30.300.30">
    <property type="match status" value="1"/>
</dbReference>
<dbReference type="InterPro" id="IPR045851">
    <property type="entry name" value="AMP-bd_C_sf"/>
</dbReference>
<dbReference type="AlphaFoldDB" id="A0A9D4Q1L5"/>
<reference evidence="5" key="2">
    <citation type="submission" date="2021-09" db="EMBL/GenBank/DDBJ databases">
        <authorList>
            <person name="Jia N."/>
            <person name="Wang J."/>
            <person name="Shi W."/>
            <person name="Du L."/>
            <person name="Sun Y."/>
            <person name="Zhan W."/>
            <person name="Jiang J."/>
            <person name="Wang Q."/>
            <person name="Zhang B."/>
            <person name="Ji P."/>
            <person name="Sakyi L.B."/>
            <person name="Cui X."/>
            <person name="Yuan T."/>
            <person name="Jiang B."/>
            <person name="Yang W."/>
            <person name="Lam T.T.-Y."/>
            <person name="Chang Q."/>
            <person name="Ding S."/>
            <person name="Wang X."/>
            <person name="Zhu J."/>
            <person name="Ruan X."/>
            <person name="Zhao L."/>
            <person name="Wei J."/>
            <person name="Que T."/>
            <person name="Du C."/>
            <person name="Cheng J."/>
            <person name="Dai P."/>
            <person name="Han X."/>
            <person name="Huang E."/>
            <person name="Gao Y."/>
            <person name="Liu J."/>
            <person name="Shao H."/>
            <person name="Ye R."/>
            <person name="Li L."/>
            <person name="Wei W."/>
            <person name="Wang X."/>
            <person name="Wang C."/>
            <person name="Huo Q."/>
            <person name="Li W."/>
            <person name="Guo W."/>
            <person name="Chen H."/>
            <person name="Chen S."/>
            <person name="Zhou L."/>
            <person name="Zhou L."/>
            <person name="Ni X."/>
            <person name="Tian J."/>
            <person name="Zhou Y."/>
            <person name="Sheng Y."/>
            <person name="Liu T."/>
            <person name="Pan Y."/>
            <person name="Xia L."/>
            <person name="Li J."/>
            <person name="Zhao F."/>
            <person name="Cao W."/>
        </authorList>
    </citation>
    <scope>NUCLEOTIDE SEQUENCE</scope>
    <source>
        <strain evidence="5">Rsan-2018</strain>
        <tissue evidence="5">Larvae</tissue>
    </source>
</reference>
<dbReference type="GO" id="GO:0016405">
    <property type="term" value="F:CoA-ligase activity"/>
    <property type="evidence" value="ECO:0007669"/>
    <property type="project" value="TreeGrafter"/>
</dbReference>
<feature type="domain" description="AMP-binding enzyme C-terminal" evidence="4">
    <location>
        <begin position="342"/>
        <end position="421"/>
    </location>
</feature>
<reference evidence="5" key="1">
    <citation type="journal article" date="2020" name="Cell">
        <title>Large-Scale Comparative Analyses of Tick Genomes Elucidate Their Genetic Diversity and Vector Capacities.</title>
        <authorList>
            <consortium name="Tick Genome and Microbiome Consortium (TIGMIC)"/>
            <person name="Jia N."/>
            <person name="Wang J."/>
            <person name="Shi W."/>
            <person name="Du L."/>
            <person name="Sun Y."/>
            <person name="Zhan W."/>
            <person name="Jiang J.F."/>
            <person name="Wang Q."/>
            <person name="Zhang B."/>
            <person name="Ji P."/>
            <person name="Bell-Sakyi L."/>
            <person name="Cui X.M."/>
            <person name="Yuan T.T."/>
            <person name="Jiang B.G."/>
            <person name="Yang W.F."/>
            <person name="Lam T.T."/>
            <person name="Chang Q.C."/>
            <person name="Ding S.J."/>
            <person name="Wang X.J."/>
            <person name="Zhu J.G."/>
            <person name="Ruan X.D."/>
            <person name="Zhao L."/>
            <person name="Wei J.T."/>
            <person name="Ye R.Z."/>
            <person name="Que T.C."/>
            <person name="Du C.H."/>
            <person name="Zhou Y.H."/>
            <person name="Cheng J.X."/>
            <person name="Dai P.F."/>
            <person name="Guo W.B."/>
            <person name="Han X.H."/>
            <person name="Huang E.J."/>
            <person name="Li L.F."/>
            <person name="Wei W."/>
            <person name="Gao Y.C."/>
            <person name="Liu J.Z."/>
            <person name="Shao H.Z."/>
            <person name="Wang X."/>
            <person name="Wang C.C."/>
            <person name="Yang T.C."/>
            <person name="Huo Q.B."/>
            <person name="Li W."/>
            <person name="Chen H.Y."/>
            <person name="Chen S.E."/>
            <person name="Zhou L.G."/>
            <person name="Ni X.B."/>
            <person name="Tian J.H."/>
            <person name="Sheng Y."/>
            <person name="Liu T."/>
            <person name="Pan Y.S."/>
            <person name="Xia L.Y."/>
            <person name="Li J."/>
            <person name="Zhao F."/>
            <person name="Cao W.C."/>
        </authorList>
    </citation>
    <scope>NUCLEOTIDE SEQUENCE</scope>
    <source>
        <strain evidence="5">Rsan-2018</strain>
    </source>
</reference>
<evidence type="ECO:0000259" key="4">
    <source>
        <dbReference type="Pfam" id="PF13193"/>
    </source>
</evidence>
<evidence type="ECO:0000259" key="3">
    <source>
        <dbReference type="Pfam" id="PF00501"/>
    </source>
</evidence>
<gene>
    <name evidence="5" type="ORF">HPB52_018110</name>
</gene>
<comment type="caution">
    <text evidence="5">The sequence shown here is derived from an EMBL/GenBank/DDBJ whole genome shotgun (WGS) entry which is preliminary data.</text>
</comment>
<evidence type="ECO:0008006" key="7">
    <source>
        <dbReference type="Google" id="ProtNLM"/>
    </source>
</evidence>
<evidence type="ECO:0000256" key="1">
    <source>
        <dbReference type="ARBA" id="ARBA00004275"/>
    </source>
</evidence>
<dbReference type="Pfam" id="PF13193">
    <property type="entry name" value="AMP-binding_C"/>
    <property type="match status" value="1"/>
</dbReference>
<dbReference type="EMBL" id="JABSTV010001249">
    <property type="protein sequence ID" value="KAH7962828.1"/>
    <property type="molecule type" value="Genomic_DNA"/>
</dbReference>
<dbReference type="InterPro" id="IPR000873">
    <property type="entry name" value="AMP-dep_synth/lig_dom"/>
</dbReference>
<dbReference type="Gene3D" id="3.40.50.12780">
    <property type="entry name" value="N-terminal domain of ligase-like"/>
    <property type="match status" value="1"/>
</dbReference>
<keyword evidence="2" id="KW-0576">Peroxisome</keyword>
<dbReference type="PANTHER" id="PTHR24096">
    <property type="entry name" value="LONG-CHAIN-FATTY-ACID--COA LIGASE"/>
    <property type="match status" value="1"/>
</dbReference>
<keyword evidence="6" id="KW-1185">Reference proteome</keyword>
<comment type="subcellular location">
    <subcellularLocation>
        <location evidence="1">Peroxisome</location>
    </subcellularLocation>
</comment>
<dbReference type="Proteomes" id="UP000821837">
    <property type="component" value="Chromosome 3"/>
</dbReference>
<feature type="domain" description="AMP-dependent synthetase/ligase" evidence="3">
    <location>
        <begin position="67"/>
        <end position="290"/>
    </location>
</feature>
<name>A0A9D4Q1L5_RHISA</name>
<dbReference type="InterPro" id="IPR042099">
    <property type="entry name" value="ANL_N_sf"/>
</dbReference>
<dbReference type="GO" id="GO:0005777">
    <property type="term" value="C:peroxisome"/>
    <property type="evidence" value="ECO:0007669"/>
    <property type="project" value="UniProtKB-SubCell"/>
</dbReference>
<evidence type="ECO:0000256" key="2">
    <source>
        <dbReference type="ARBA" id="ARBA00023140"/>
    </source>
</evidence>
<sequence length="450" mass="50029">MRARIEAGIVYSPYTYSPLAYDGTLYDYLMERLAAHGARTALKAFVVGEKRYDFNSVFEFVGNDESLNENEKFDHGDCTFVEWTTGTTGASKGVEFREERFLRQISCVADTEMFACNDVFLGDCNISSFMVFFLWLLALHPGSTIAISRTCDSVPLDLFDVMKDCKAVTIVSFPSRLRRMLNFMKTSEDWDIVLRKSLRRIMIVGSVTPPALAEELASTFQLDELRSIYGMAEAAGFMTLPPKGEVSGTNAGFPIPGARIKIIDTTSSKVLGPMQCGEVLFNTPLAATGYCGHLEAATDFMDTEGWIHTGDLGYYDHDGRLFLCGRLKTMLVCQTRKVSPSEIEHCLMEHAAVEEVVVLGIPSPCDEELPAALVVTKRGYSQDQRLADVLKHYVADRMASFMHLHGGVYFAEALPRNTRGKVRATSLRELLGKLRRMDSTDESAAGDCIY</sequence>
<evidence type="ECO:0000313" key="5">
    <source>
        <dbReference type="EMBL" id="KAH7962828.1"/>
    </source>
</evidence>
<dbReference type="PANTHER" id="PTHR24096:SF422">
    <property type="entry name" value="BCDNA.GH02901"/>
    <property type="match status" value="1"/>
</dbReference>
<dbReference type="CDD" id="cd04433">
    <property type="entry name" value="AFD_class_I"/>
    <property type="match status" value="1"/>
</dbReference>
<proteinExistence type="predicted"/>
<dbReference type="InterPro" id="IPR025110">
    <property type="entry name" value="AMP-bd_C"/>
</dbReference>
<accession>A0A9D4Q1L5</accession>
<dbReference type="Pfam" id="PF00501">
    <property type="entry name" value="AMP-binding"/>
    <property type="match status" value="1"/>
</dbReference>
<protein>
    <recommendedName>
        <fullName evidence="7">Acyl-coa synthetase</fullName>
    </recommendedName>
</protein>
<dbReference type="VEuPathDB" id="VectorBase:RSAN_029523"/>
<evidence type="ECO:0000313" key="6">
    <source>
        <dbReference type="Proteomes" id="UP000821837"/>
    </source>
</evidence>